<evidence type="ECO:0000256" key="12">
    <source>
        <dbReference type="ARBA" id="ARBA00048445"/>
    </source>
</evidence>
<evidence type="ECO:0000256" key="1">
    <source>
        <dbReference type="ARBA" id="ARBA00004496"/>
    </source>
</evidence>
<dbReference type="PANTHER" id="PTHR43884">
    <property type="entry name" value="ACYL-COA DEHYDROGENASE"/>
    <property type="match status" value="1"/>
</dbReference>
<dbReference type="RefSeq" id="WP_208813619.1">
    <property type="nucleotide sequence ID" value="NZ_WVUH01000081.1"/>
</dbReference>
<comment type="caution">
    <text evidence="18">The sequence shown here is derived from an EMBL/GenBank/DDBJ whole genome shotgun (WGS) entry which is preliminary data.</text>
</comment>
<keyword evidence="5" id="KW-0560">Oxidoreductase</keyword>
<dbReference type="InterPro" id="IPR037069">
    <property type="entry name" value="AcylCoA_DH/ox_N_sf"/>
</dbReference>
<evidence type="ECO:0000256" key="6">
    <source>
        <dbReference type="ARBA" id="ARBA00023033"/>
    </source>
</evidence>
<dbReference type="EC" id="1.14.14.21" evidence="9"/>
<dbReference type="Pfam" id="PF02770">
    <property type="entry name" value="Acyl-CoA_dh_M"/>
    <property type="match status" value="1"/>
</dbReference>
<protein>
    <recommendedName>
        <fullName evidence="10">Dibenzothiophene monooxygenase</fullName>
        <ecNumber evidence="9">1.14.14.21</ecNumber>
    </recommendedName>
</protein>
<evidence type="ECO:0000256" key="11">
    <source>
        <dbReference type="ARBA" id="ARBA00047859"/>
    </source>
</evidence>
<feature type="domain" description="Acyl-CoA dehydrogenase/oxidase N-terminal" evidence="16">
    <location>
        <begin position="20"/>
        <end position="97"/>
    </location>
</feature>
<dbReference type="Pfam" id="PF02771">
    <property type="entry name" value="Acyl-CoA_dh_N"/>
    <property type="match status" value="1"/>
</dbReference>
<dbReference type="InterPro" id="IPR006091">
    <property type="entry name" value="Acyl-CoA_Oxase/DH_mid-dom"/>
</dbReference>
<evidence type="ECO:0000256" key="10">
    <source>
        <dbReference type="ARBA" id="ARBA00034345"/>
    </source>
</evidence>
<dbReference type="InterPro" id="IPR009100">
    <property type="entry name" value="AcylCoA_DH/oxidase_NM_dom_sf"/>
</dbReference>
<comment type="catalytic activity">
    <reaction evidence="11">
        <text>dibenzothiophene + FMNH2 + O2 = dibenzothiophene 5-oxide + FMN + H2O + H(+)</text>
        <dbReference type="Rhea" id="RHEA:49076"/>
        <dbReference type="ChEBI" id="CHEBI:15377"/>
        <dbReference type="ChEBI" id="CHEBI:15378"/>
        <dbReference type="ChEBI" id="CHEBI:15379"/>
        <dbReference type="ChEBI" id="CHEBI:23681"/>
        <dbReference type="ChEBI" id="CHEBI:23683"/>
        <dbReference type="ChEBI" id="CHEBI:57618"/>
        <dbReference type="ChEBI" id="CHEBI:58210"/>
    </reaction>
</comment>
<keyword evidence="2" id="KW-0285">Flavoprotein</keyword>
<evidence type="ECO:0000256" key="2">
    <source>
        <dbReference type="ARBA" id="ARBA00022630"/>
    </source>
</evidence>
<evidence type="ECO:0000256" key="13">
    <source>
        <dbReference type="ARBA" id="ARBA00049456"/>
    </source>
</evidence>
<comment type="catalytic activity">
    <reaction evidence="13">
        <text>dibenzothiophene + 2 FMNH2 + 2 O2 = dibenzothiophene 5,5-dioxide + 2 FMN + 2 H2O + 2 H(+)</text>
        <dbReference type="Rhea" id="RHEA:49072"/>
        <dbReference type="ChEBI" id="CHEBI:15377"/>
        <dbReference type="ChEBI" id="CHEBI:15378"/>
        <dbReference type="ChEBI" id="CHEBI:15379"/>
        <dbReference type="ChEBI" id="CHEBI:23681"/>
        <dbReference type="ChEBI" id="CHEBI:57618"/>
        <dbReference type="ChEBI" id="CHEBI:58210"/>
        <dbReference type="ChEBI" id="CHEBI:90356"/>
        <dbReference type="EC" id="1.14.14.21"/>
    </reaction>
</comment>
<dbReference type="EMBL" id="WVUH01000081">
    <property type="protein sequence ID" value="MBO4206718.1"/>
    <property type="molecule type" value="Genomic_DNA"/>
</dbReference>
<feature type="domain" description="Acyl-CoA oxidase/dehydrogenase middle" evidence="15">
    <location>
        <begin position="126"/>
        <end position="217"/>
    </location>
</feature>
<dbReference type="Gene3D" id="2.40.110.10">
    <property type="entry name" value="Butyryl-CoA Dehydrogenase, subunit A, domain 2"/>
    <property type="match status" value="1"/>
</dbReference>
<evidence type="ECO:0000256" key="5">
    <source>
        <dbReference type="ARBA" id="ARBA00023002"/>
    </source>
</evidence>
<feature type="compositionally biased region" description="Low complexity" evidence="14">
    <location>
        <begin position="402"/>
        <end position="416"/>
    </location>
</feature>
<keyword evidence="19" id="KW-1185">Reference proteome</keyword>
<comment type="catalytic activity">
    <reaction evidence="12">
        <text>dibenzothiophene 5-oxide + FMNH2 + O2 = dibenzothiophene 5,5-dioxide + FMN + H2O + H(+)</text>
        <dbReference type="Rhea" id="RHEA:49080"/>
        <dbReference type="ChEBI" id="CHEBI:15377"/>
        <dbReference type="ChEBI" id="CHEBI:15378"/>
        <dbReference type="ChEBI" id="CHEBI:15379"/>
        <dbReference type="ChEBI" id="CHEBI:23683"/>
        <dbReference type="ChEBI" id="CHEBI:57618"/>
        <dbReference type="ChEBI" id="CHEBI:58210"/>
        <dbReference type="ChEBI" id="CHEBI:90356"/>
    </reaction>
</comment>
<dbReference type="Gene3D" id="1.10.540.10">
    <property type="entry name" value="Acyl-CoA dehydrogenase/oxidase, N-terminal domain"/>
    <property type="match status" value="1"/>
</dbReference>
<evidence type="ECO:0000256" key="14">
    <source>
        <dbReference type="SAM" id="MobiDB-lite"/>
    </source>
</evidence>
<sequence>MTDDLLDGCWPDVRADLPAAALTEIAGLAGAADRDGKPSTRALALLRELNWPGLPVPEKFLGGGADLLRCCALQRELGTADPALAVAVNMHLFSVGLMVEHWRRRTDTSWLLMEAIATQNRLLASAFAEPNLGGSTSRSTLRADRVDKGWRVSGRKRPCSLAAEADLVCLQVQTATEPSEVLVALLPTTAPGLTVVEDWDALGMRGSASHTLVLTDCFIPKELVFYQAPAGSEDDDVFAAGVIWFALTATACYLGLARAALREAGGLLHRLRIAHLGQSRAELPSYQAALGDPVAELLTLEAACADVARRMDAGAAPERLVAAALAVKQQAVRVVPALVGTLAEACGGTSYARSLPLERLWRDAQAIRFHPPTPAATRQYLARRALGIPAGLDLDESAPGLAARTGGTRPAGAGTTREVDTDGAG</sequence>
<gene>
    <name evidence="18" type="ORF">GSF22_11995</name>
</gene>
<comment type="pathway">
    <text evidence="7">Sulfur metabolism; dibenzothiophene degradation.</text>
</comment>
<keyword evidence="4" id="KW-0547">Nucleotide-binding</keyword>
<comment type="similarity">
    <text evidence="8">Belongs to the DszC flavin monooxygenase family.</text>
</comment>
<name>A0ABS3VQQ7_MICEH</name>
<feature type="domain" description="Acyl-CoA dehydrogenase C-terminal" evidence="17">
    <location>
        <begin position="248"/>
        <end position="370"/>
    </location>
</feature>
<evidence type="ECO:0000256" key="3">
    <source>
        <dbReference type="ARBA" id="ARBA00022643"/>
    </source>
</evidence>
<evidence type="ECO:0000313" key="18">
    <source>
        <dbReference type="EMBL" id="MBO4206718.1"/>
    </source>
</evidence>
<feature type="region of interest" description="Disordered" evidence="14">
    <location>
        <begin position="399"/>
        <end position="425"/>
    </location>
</feature>
<dbReference type="Proteomes" id="UP000823521">
    <property type="component" value="Unassembled WGS sequence"/>
</dbReference>
<keyword evidence="3" id="KW-0288">FMN</keyword>
<evidence type="ECO:0000256" key="7">
    <source>
        <dbReference type="ARBA" id="ARBA00034307"/>
    </source>
</evidence>
<dbReference type="InterPro" id="IPR013107">
    <property type="entry name" value="Acyl-CoA_DH_C"/>
</dbReference>
<dbReference type="InterPro" id="IPR036250">
    <property type="entry name" value="AcylCo_DH-like_C"/>
</dbReference>
<dbReference type="InterPro" id="IPR046373">
    <property type="entry name" value="Acyl-CoA_Oxase/DH_mid-dom_sf"/>
</dbReference>
<evidence type="ECO:0000259" key="17">
    <source>
        <dbReference type="Pfam" id="PF08028"/>
    </source>
</evidence>
<reference evidence="18 19" key="1">
    <citation type="submission" date="2019-12" db="EMBL/GenBank/DDBJ databases">
        <title>Whole genome sequencing of endophytic Actinobacterium Micromonospora sp. MPMI6T.</title>
        <authorList>
            <person name="Evv R."/>
            <person name="Podile A.R."/>
        </authorList>
    </citation>
    <scope>NUCLEOTIDE SEQUENCE [LARGE SCALE GENOMIC DNA]</scope>
    <source>
        <strain evidence="18 19">MPMI6</strain>
    </source>
</reference>
<evidence type="ECO:0000259" key="15">
    <source>
        <dbReference type="Pfam" id="PF02770"/>
    </source>
</evidence>
<dbReference type="SUPFAM" id="SSF56645">
    <property type="entry name" value="Acyl-CoA dehydrogenase NM domain-like"/>
    <property type="match status" value="1"/>
</dbReference>
<dbReference type="PIRSF" id="PIRSF016578">
    <property type="entry name" value="HsaA"/>
    <property type="match status" value="1"/>
</dbReference>
<organism evidence="18 19">
    <name type="scientific">Micromonospora echinofusca</name>
    <dbReference type="NCBI Taxonomy" id="47858"/>
    <lineage>
        <taxon>Bacteria</taxon>
        <taxon>Bacillati</taxon>
        <taxon>Actinomycetota</taxon>
        <taxon>Actinomycetes</taxon>
        <taxon>Micromonosporales</taxon>
        <taxon>Micromonosporaceae</taxon>
        <taxon>Micromonospora</taxon>
    </lineage>
</organism>
<evidence type="ECO:0000259" key="16">
    <source>
        <dbReference type="Pfam" id="PF02771"/>
    </source>
</evidence>
<evidence type="ECO:0000256" key="8">
    <source>
        <dbReference type="ARBA" id="ARBA00034317"/>
    </source>
</evidence>
<evidence type="ECO:0000256" key="4">
    <source>
        <dbReference type="ARBA" id="ARBA00022741"/>
    </source>
</evidence>
<dbReference type="InterPro" id="IPR013786">
    <property type="entry name" value="AcylCoA_DH/ox_N"/>
</dbReference>
<dbReference type="Pfam" id="PF08028">
    <property type="entry name" value="Acyl-CoA_dh_2"/>
    <property type="match status" value="1"/>
</dbReference>
<proteinExistence type="inferred from homology"/>
<dbReference type="Gene3D" id="1.20.140.10">
    <property type="entry name" value="Butyryl-CoA Dehydrogenase, subunit A, domain 3"/>
    <property type="match status" value="1"/>
</dbReference>
<accession>A0ABS3VQQ7</accession>
<evidence type="ECO:0000256" key="9">
    <source>
        <dbReference type="ARBA" id="ARBA00034328"/>
    </source>
</evidence>
<keyword evidence="6" id="KW-0503">Monooxygenase</keyword>
<dbReference type="PANTHER" id="PTHR43884:SF12">
    <property type="entry name" value="ISOVALERYL-COA DEHYDROGENASE, MITOCHONDRIAL-RELATED"/>
    <property type="match status" value="1"/>
</dbReference>
<comment type="subcellular location">
    <subcellularLocation>
        <location evidence="1">Cytoplasm</location>
    </subcellularLocation>
</comment>
<dbReference type="SUPFAM" id="SSF47203">
    <property type="entry name" value="Acyl-CoA dehydrogenase C-terminal domain-like"/>
    <property type="match status" value="1"/>
</dbReference>
<evidence type="ECO:0000313" key="19">
    <source>
        <dbReference type="Proteomes" id="UP000823521"/>
    </source>
</evidence>